<evidence type="ECO:0000256" key="2">
    <source>
        <dbReference type="SAM" id="SignalP"/>
    </source>
</evidence>
<feature type="compositionally biased region" description="Low complexity" evidence="1">
    <location>
        <begin position="509"/>
        <end position="525"/>
    </location>
</feature>
<dbReference type="EMBL" id="JAQQBR010000003">
    <property type="protein sequence ID" value="KAK0179705.1"/>
    <property type="molecule type" value="Genomic_DNA"/>
</dbReference>
<dbReference type="Gene3D" id="2.30.39.10">
    <property type="entry name" value="Alpha-1-antitrypsin, domain 1"/>
    <property type="match status" value="1"/>
</dbReference>
<comment type="caution">
    <text evidence="3">The sequence shown here is derived from an EMBL/GenBank/DDBJ whole genome shotgun (WGS) entry which is preliminary data.</text>
</comment>
<feature type="compositionally biased region" description="Polar residues" evidence="1">
    <location>
        <begin position="356"/>
        <end position="370"/>
    </location>
</feature>
<evidence type="ECO:0000313" key="3">
    <source>
        <dbReference type="EMBL" id="KAK0179705.1"/>
    </source>
</evidence>
<feature type="compositionally biased region" description="Polar residues" evidence="1">
    <location>
        <begin position="137"/>
        <end position="157"/>
    </location>
</feature>
<feature type="region of interest" description="Disordered" evidence="1">
    <location>
        <begin position="135"/>
        <end position="586"/>
    </location>
</feature>
<reference evidence="3" key="1">
    <citation type="journal article" date="2023" name="bioRxiv">
        <title>Scaffold-level genome assemblies of two parasitoid biocontrol wasps reveal the parthenogenesis mechanism and an associated novel virus.</title>
        <authorList>
            <person name="Inwood S."/>
            <person name="Skelly J."/>
            <person name="Guhlin J."/>
            <person name="Harrop T."/>
            <person name="Goldson S."/>
            <person name="Dearden P."/>
        </authorList>
    </citation>
    <scope>NUCLEOTIDE SEQUENCE</scope>
    <source>
        <strain evidence="3">Lincoln</strain>
        <tissue evidence="3">Whole body</tissue>
    </source>
</reference>
<gene>
    <name evidence="3" type="ORF">PV327_005433</name>
</gene>
<feature type="compositionally biased region" description="Low complexity" evidence="1">
    <location>
        <begin position="218"/>
        <end position="227"/>
    </location>
</feature>
<sequence>MLRVLIFLGVILLTTTVSAFPSKLLFELPSDTFTSLKAVAFDNNEDQSQFVSDAINNSEAIYNKSGDYNSTLSIDDDKKLDFTSAQNISAFLLDTKQLDGLTEFDGNENGLEPAIVPYGIPKSINFNETLNGALPNSDESGLNSTLSQDLTNSSVTSETDDVSKLNKGDNEPEPPVTEETSSEIFDSGAMSATPKSDEEKNKQESPVAETVSLGIPDSEASSETAESSNEENELEPPTTQDISQSSVAAKIGSDSAKANNEEDEPKTSAVETVSSEISNSEVTSESTEPNNEGNEPESPPDQDILQSSVAVENGSDSVILDNEGHESEPPGTDAASSEISDSAKANNEEDEPKNSIVETVSSEISNSEATSEIPELNNEENEPSQNSKEPLNSGELDNEENKPNPSPVEDVLLKIPDPDGLSNVAEFDNVENEPKSSVAENVLQELFDLEKKNNSPKSNDGESQSTYSVANDTALPLPDSKEPLDLSKSETDNEQNPSVSEDVSSALPNSQEASNSSNFNSETNEQLFSIAENNSPPLFDSRESSNSTRPDNKKYLPTPSSASDVIQLSVSKNTSNSSKLNSNENKLSPDIIYKTPLLVSPNNTFTADKPTSNENKPQTTVDQFVIKSSSDSDAFSNTTTTTNDENKLTPAASSIQILPDTNESFYPNISQDNANKIQQAFFQYAIDHTKVLINPSCRDNIATSPMARLLLLSALAYHASPPEKLFYSRKLHLDESDFDLSIGIKGGAANAINKYLIKESKLLPFTKPMWISTNKKTLSKKKEINKWQHLLKQMGIRNYRHSGTKLPFYFGNYEYHFSDNWSQFSHQCLHVSELKFQLGSKTKTSSTFTTMIGKYRTGKINRLNAKFIVIPYKKIMNDEMMLVFLRPNHKLTKIREIIKSKAFSSLSYKDFTNGSIRDAKVALPSIIIDGCNDWQVPPDLPKAKDMSLVDIYHKTLIVIENSIDDGTICNQTEMDEFAGNVFMVNRPSIMFIIWKRMIHISAIIDTPREFEENLEPE</sequence>
<dbReference type="SUPFAM" id="SSF56574">
    <property type="entry name" value="Serpins"/>
    <property type="match status" value="1"/>
</dbReference>
<proteinExistence type="predicted"/>
<feature type="compositionally biased region" description="Polar residues" evidence="1">
    <location>
        <begin position="334"/>
        <end position="345"/>
    </location>
</feature>
<feature type="compositionally biased region" description="Polar residues" evidence="1">
    <location>
        <begin position="455"/>
        <end position="471"/>
    </location>
</feature>
<feature type="compositionally biased region" description="Polar residues" evidence="1">
    <location>
        <begin position="269"/>
        <end position="282"/>
    </location>
</feature>
<dbReference type="AlphaFoldDB" id="A0AA39G266"/>
<evidence type="ECO:0000256" key="1">
    <source>
        <dbReference type="SAM" id="MobiDB-lite"/>
    </source>
</evidence>
<feature type="compositionally biased region" description="Polar residues" evidence="1">
    <location>
        <begin position="494"/>
        <end position="508"/>
    </location>
</feature>
<feature type="signal peptide" evidence="2">
    <location>
        <begin position="1"/>
        <end position="19"/>
    </location>
</feature>
<feature type="compositionally biased region" description="Basic and acidic residues" evidence="1">
    <location>
        <begin position="479"/>
        <end position="491"/>
    </location>
</feature>
<dbReference type="Proteomes" id="UP001168972">
    <property type="component" value="Unassembled WGS sequence"/>
</dbReference>
<evidence type="ECO:0008006" key="5">
    <source>
        <dbReference type="Google" id="ProtNLM"/>
    </source>
</evidence>
<dbReference type="InterPro" id="IPR042185">
    <property type="entry name" value="Serpin_sf_2"/>
</dbReference>
<dbReference type="InterPro" id="IPR036186">
    <property type="entry name" value="Serpin_sf"/>
</dbReference>
<feature type="compositionally biased region" description="Low complexity" evidence="1">
    <location>
        <begin position="283"/>
        <end position="293"/>
    </location>
</feature>
<name>A0AA39G266_MICHY</name>
<keyword evidence="4" id="KW-1185">Reference proteome</keyword>
<feature type="chain" id="PRO_5041368158" description="Serpin domain-containing protein" evidence="2">
    <location>
        <begin position="20"/>
        <end position="1017"/>
    </location>
</feature>
<reference evidence="3" key="2">
    <citation type="submission" date="2023-03" db="EMBL/GenBank/DDBJ databases">
        <authorList>
            <person name="Inwood S.N."/>
            <person name="Skelly J.G."/>
            <person name="Guhlin J."/>
            <person name="Harrop T.W.R."/>
            <person name="Goldson S.G."/>
            <person name="Dearden P.K."/>
        </authorList>
    </citation>
    <scope>NUCLEOTIDE SEQUENCE</scope>
    <source>
        <strain evidence="3">Lincoln</strain>
        <tissue evidence="3">Whole body</tissue>
    </source>
</reference>
<protein>
    <recommendedName>
        <fullName evidence="5">Serpin domain-containing protein</fullName>
    </recommendedName>
</protein>
<evidence type="ECO:0000313" key="4">
    <source>
        <dbReference type="Proteomes" id="UP001168972"/>
    </source>
</evidence>
<accession>A0AA39G266</accession>
<organism evidence="3 4">
    <name type="scientific">Microctonus hyperodae</name>
    <name type="common">Parasitoid wasp</name>
    <dbReference type="NCBI Taxonomy" id="165561"/>
    <lineage>
        <taxon>Eukaryota</taxon>
        <taxon>Metazoa</taxon>
        <taxon>Ecdysozoa</taxon>
        <taxon>Arthropoda</taxon>
        <taxon>Hexapoda</taxon>
        <taxon>Insecta</taxon>
        <taxon>Pterygota</taxon>
        <taxon>Neoptera</taxon>
        <taxon>Endopterygota</taxon>
        <taxon>Hymenoptera</taxon>
        <taxon>Apocrita</taxon>
        <taxon>Ichneumonoidea</taxon>
        <taxon>Braconidae</taxon>
        <taxon>Euphorinae</taxon>
        <taxon>Microctonus</taxon>
    </lineage>
</organism>
<keyword evidence="2" id="KW-0732">Signal</keyword>
<feature type="compositionally biased region" description="Low complexity" evidence="1">
    <location>
        <begin position="568"/>
        <end position="586"/>
    </location>
</feature>
<feature type="compositionally biased region" description="Polar residues" evidence="1">
    <location>
        <begin position="304"/>
        <end position="316"/>
    </location>
</feature>
<feature type="compositionally biased region" description="Basic and acidic residues" evidence="1">
    <location>
        <begin position="161"/>
        <end position="170"/>
    </location>
</feature>